<feature type="transmembrane region" description="Helical" evidence="2">
    <location>
        <begin position="6"/>
        <end position="25"/>
    </location>
</feature>
<reference evidence="4" key="1">
    <citation type="journal article" date="2022" name="Int. J. Syst. Evol. Microbiol.">
        <title>Apilactobacillus apisilvae sp. nov., Nicolia spurrieriana gen. nov. sp. nov., Bombilactobacillus folatiphilus sp. nov. and Bombilactobacillus thymidiniphilus sp. nov., four new lactic acid bacterial isolates from stingless bees Tetragonula carbonaria and Austroplebeia australis.</title>
        <authorList>
            <person name="Oliphant S.A."/>
            <person name="Watson-Haigh N.S."/>
            <person name="Sumby K.M."/>
            <person name="Gardner J."/>
            <person name="Groom S."/>
            <person name="Jiranek V."/>
        </authorList>
    </citation>
    <scope>NUCLEOTIDE SEQUENCE</scope>
    <source>
        <strain evidence="4">SGEP1_A5</strain>
    </source>
</reference>
<evidence type="ECO:0000313" key="5">
    <source>
        <dbReference type="Proteomes" id="UP000831181"/>
    </source>
</evidence>
<dbReference type="RefSeq" id="WP_260115828.1">
    <property type="nucleotide sequence ID" value="NZ_CP093360.1"/>
</dbReference>
<dbReference type="Pfam" id="PF00497">
    <property type="entry name" value="SBP_bac_3"/>
    <property type="match status" value="1"/>
</dbReference>
<sequence length="287" mass="31671">MSKKAYIYTGVIAAVVVVIGAAHLFSQKSQTASKNHVQVINVAGVAANRPYTYADGNKIGGYDGELFQELDKKLPQYKFKYSTTSQNSVFVGLESGKYDIASSGFWYSKQRAEKYLFSAPTGVADLRLVYRKDEKPINGFADIAKRNLKLAPISSDDARYNFVEDYNKQHPKAKVNLEAIGDVSSGDALKQLQQKQFDAVFYPYQAYIGVKDAGGAKGLTVSKSVGVKNDYFVANNSEKNKQLLKAINAELKKLKASGYLDRLAKKWLGEDTFKLPGAEKNFTNPKG</sequence>
<dbReference type="PANTHER" id="PTHR35936">
    <property type="entry name" value="MEMBRANE-BOUND LYTIC MUREIN TRANSGLYCOSYLASE F"/>
    <property type="match status" value="1"/>
</dbReference>
<keyword evidence="1" id="KW-0732">Signal</keyword>
<evidence type="ECO:0000256" key="2">
    <source>
        <dbReference type="SAM" id="Phobius"/>
    </source>
</evidence>
<dbReference type="PANTHER" id="PTHR35936:SF19">
    <property type="entry name" value="AMINO-ACID-BINDING PROTEIN YXEM-RELATED"/>
    <property type="match status" value="1"/>
</dbReference>
<evidence type="ECO:0000313" key="4">
    <source>
        <dbReference type="EMBL" id="UQS86020.1"/>
    </source>
</evidence>
<keyword evidence="5" id="KW-1185">Reference proteome</keyword>
<dbReference type="InterPro" id="IPR001638">
    <property type="entry name" value="Solute-binding_3/MltF_N"/>
</dbReference>
<keyword evidence="4" id="KW-0614">Plasmid</keyword>
<dbReference type="SMART" id="SM00062">
    <property type="entry name" value="PBPb"/>
    <property type="match status" value="1"/>
</dbReference>
<dbReference type="KEGG" id="lbe:MOO44_01490"/>
<geneLocation type="plasmid" evidence="4 5">
    <name>p1unnamed</name>
</geneLocation>
<dbReference type="EMBL" id="CP093360">
    <property type="protein sequence ID" value="UQS86020.1"/>
    <property type="molecule type" value="Genomic_DNA"/>
</dbReference>
<dbReference type="Gene3D" id="3.40.190.10">
    <property type="entry name" value="Periplasmic binding protein-like II"/>
    <property type="match status" value="2"/>
</dbReference>
<feature type="domain" description="Solute-binding protein family 3/N-terminal" evidence="3">
    <location>
        <begin position="39"/>
        <end position="271"/>
    </location>
</feature>
<accession>A0A976RQM7</accession>
<gene>
    <name evidence="4" type="ORF">MOO44_01490</name>
</gene>
<protein>
    <submittedName>
        <fullName evidence="4">Transporter substrate-binding domain-containing protein</fullName>
    </submittedName>
</protein>
<keyword evidence="2" id="KW-1133">Transmembrane helix</keyword>
<dbReference type="SUPFAM" id="SSF53850">
    <property type="entry name" value="Periplasmic binding protein-like II"/>
    <property type="match status" value="1"/>
</dbReference>
<dbReference type="AlphaFoldDB" id="A0A976RQM7"/>
<proteinExistence type="predicted"/>
<keyword evidence="2" id="KW-0472">Membrane</keyword>
<evidence type="ECO:0000256" key="1">
    <source>
        <dbReference type="ARBA" id="ARBA00022729"/>
    </source>
</evidence>
<keyword evidence="2" id="KW-0812">Transmembrane</keyword>
<name>A0A976RQM7_9LACO</name>
<organism evidence="4 5">
    <name type="scientific">Nicoliella spurrieriana</name>
    <dbReference type="NCBI Taxonomy" id="2925830"/>
    <lineage>
        <taxon>Bacteria</taxon>
        <taxon>Bacillati</taxon>
        <taxon>Bacillota</taxon>
        <taxon>Bacilli</taxon>
        <taxon>Lactobacillales</taxon>
        <taxon>Lactobacillaceae</taxon>
        <taxon>Nicoliella</taxon>
    </lineage>
</organism>
<dbReference type="Proteomes" id="UP000831181">
    <property type="component" value="Plasmid p1unnamed"/>
</dbReference>
<evidence type="ECO:0000259" key="3">
    <source>
        <dbReference type="SMART" id="SM00062"/>
    </source>
</evidence>